<proteinExistence type="predicted"/>
<reference evidence="3" key="1">
    <citation type="submission" date="2021-01" db="EMBL/GenBank/DDBJ databases">
        <authorList>
            <person name="Corre E."/>
            <person name="Pelletier E."/>
            <person name="Niang G."/>
            <person name="Scheremetjew M."/>
            <person name="Finn R."/>
            <person name="Kale V."/>
            <person name="Holt S."/>
            <person name="Cochrane G."/>
            <person name="Meng A."/>
            <person name="Brown T."/>
            <person name="Cohen L."/>
        </authorList>
    </citation>
    <scope>NUCLEOTIDE SEQUENCE</scope>
    <source>
        <strain evidence="3">GSO104</strain>
    </source>
</reference>
<dbReference type="EMBL" id="HBNS01004238">
    <property type="protein sequence ID" value="CAE4584902.1"/>
    <property type="molecule type" value="Transcribed_RNA"/>
</dbReference>
<protein>
    <submittedName>
        <fullName evidence="3">Uncharacterized protein</fullName>
    </submittedName>
</protein>
<dbReference type="EMBL" id="HBNS01004237">
    <property type="protein sequence ID" value="CAE4584899.1"/>
    <property type="molecule type" value="Transcribed_RNA"/>
</dbReference>
<keyword evidence="1" id="KW-1133">Transmembrane helix</keyword>
<keyword evidence="1" id="KW-0472">Membrane</keyword>
<evidence type="ECO:0000313" key="2">
    <source>
        <dbReference type="EMBL" id="CAE4584899.1"/>
    </source>
</evidence>
<evidence type="ECO:0000313" key="3">
    <source>
        <dbReference type="EMBL" id="CAE4584902.1"/>
    </source>
</evidence>
<gene>
    <name evidence="2" type="ORF">DBRI00130_LOCUS3435</name>
    <name evidence="3" type="ORF">DBRI00130_LOCUS3436</name>
</gene>
<name>A0A6V2B381_9STRA</name>
<feature type="transmembrane region" description="Helical" evidence="1">
    <location>
        <begin position="67"/>
        <end position="87"/>
    </location>
</feature>
<keyword evidence="1" id="KW-0812">Transmembrane</keyword>
<accession>A0A6V2B381</accession>
<evidence type="ECO:0000256" key="1">
    <source>
        <dbReference type="SAM" id="Phobius"/>
    </source>
</evidence>
<dbReference type="AlphaFoldDB" id="A0A6V2B381"/>
<sequence length="360" mass="41034">MSTTKNNTSSGHDKMEKSASSFMNYNAKQSLKQHNTNKKTVVGNFINEHRQRINPERQRRQRRSFRMMNRFITGGFVFLLFLHFLFLDFDDVFLDIDSSQNAAATTTIKTPQRLEELRILLYITTHMSLQHIEFFKYCWPMTLENSPLLQHSEVLVYDNHASPLPHNLTTHQVIEGVFGETVSNITIVSSTVTEKQLGAHQSMIDAFAKGWFTPYDWIIRLQPDALIMNDTFLVESVLRQHNPVDAILGRCGCSPTKQRPKGCESLDGVWTAIPAWINTDFHMFRPSAIPSWGNSSKSYVNAEHRALDAFGSVLRSGKVAFIENEFGFWRFSGQTVKHDHSLSSQCQNGLAGGNFAHFLL</sequence>
<organism evidence="3">
    <name type="scientific">Ditylum brightwellii</name>
    <dbReference type="NCBI Taxonomy" id="49249"/>
    <lineage>
        <taxon>Eukaryota</taxon>
        <taxon>Sar</taxon>
        <taxon>Stramenopiles</taxon>
        <taxon>Ochrophyta</taxon>
        <taxon>Bacillariophyta</taxon>
        <taxon>Mediophyceae</taxon>
        <taxon>Lithodesmiophycidae</taxon>
        <taxon>Lithodesmiales</taxon>
        <taxon>Lithodesmiaceae</taxon>
        <taxon>Ditylum</taxon>
    </lineage>
</organism>